<dbReference type="Pfam" id="PF13249">
    <property type="entry name" value="SQHop_cyclase_N"/>
    <property type="match status" value="1"/>
</dbReference>
<reference evidence="5 6" key="1">
    <citation type="submission" date="2020-09" db="EMBL/GenBank/DDBJ databases">
        <authorList>
            <person name="Ashkenazy H."/>
        </authorList>
    </citation>
    <scope>NUCLEOTIDE SEQUENCE [LARGE SCALE GENOMIC DNA]</scope>
    <source>
        <strain evidence="6">cv. Cdm-0</strain>
    </source>
</reference>
<dbReference type="GO" id="GO:0016104">
    <property type="term" value="P:triterpenoid biosynthetic process"/>
    <property type="evidence" value="ECO:0007669"/>
    <property type="project" value="InterPro"/>
</dbReference>
<dbReference type="GO" id="GO:0005811">
    <property type="term" value="C:lipid droplet"/>
    <property type="evidence" value="ECO:0007669"/>
    <property type="project" value="InterPro"/>
</dbReference>
<comment type="similarity">
    <text evidence="1">Belongs to the terpene cyclase/mutase family.</text>
</comment>
<keyword evidence="2" id="KW-0677">Repeat</keyword>
<evidence type="ECO:0000313" key="6">
    <source>
        <dbReference type="Proteomes" id="UP000516314"/>
    </source>
</evidence>
<dbReference type="EMBL" id="LR881468">
    <property type="protein sequence ID" value="CAD5324481.1"/>
    <property type="molecule type" value="Genomic_DNA"/>
</dbReference>
<feature type="domain" description="Squalene cyclase N-terminal" evidence="4">
    <location>
        <begin position="180"/>
        <end position="378"/>
    </location>
</feature>
<accession>A0A7G2EMC2</accession>
<dbReference type="InterPro" id="IPR032696">
    <property type="entry name" value="SQ_cyclase_C"/>
</dbReference>
<dbReference type="Proteomes" id="UP000516314">
    <property type="component" value="Chromosome 3"/>
</dbReference>
<evidence type="ECO:0000256" key="1">
    <source>
        <dbReference type="ARBA" id="ARBA00009755"/>
    </source>
</evidence>
<dbReference type="Gene3D" id="1.50.10.20">
    <property type="match status" value="2"/>
</dbReference>
<evidence type="ECO:0000259" key="3">
    <source>
        <dbReference type="Pfam" id="PF13243"/>
    </source>
</evidence>
<feature type="domain" description="Squalene cyclase C-terminal" evidence="3">
    <location>
        <begin position="430"/>
        <end position="669"/>
    </location>
</feature>
<dbReference type="SUPFAM" id="SSF48239">
    <property type="entry name" value="Terpenoid cyclases/Protein prenyltransferases"/>
    <property type="match status" value="2"/>
</dbReference>
<dbReference type="FunFam" id="1.50.10.20:FF:000011">
    <property type="entry name" value="Terpene cyclase/mutase family member"/>
    <property type="match status" value="1"/>
</dbReference>
<evidence type="ECO:0000256" key="2">
    <source>
        <dbReference type="ARBA" id="ARBA00022737"/>
    </source>
</evidence>
<organism evidence="5 6">
    <name type="scientific">Arabidopsis thaliana</name>
    <name type="common">Mouse-ear cress</name>
    <dbReference type="NCBI Taxonomy" id="3702"/>
    <lineage>
        <taxon>Eukaryota</taxon>
        <taxon>Viridiplantae</taxon>
        <taxon>Streptophyta</taxon>
        <taxon>Embryophyta</taxon>
        <taxon>Tracheophyta</taxon>
        <taxon>Spermatophyta</taxon>
        <taxon>Magnoliopsida</taxon>
        <taxon>eudicotyledons</taxon>
        <taxon>Gunneridae</taxon>
        <taxon>Pentapetalae</taxon>
        <taxon>rosids</taxon>
        <taxon>malvids</taxon>
        <taxon>Brassicales</taxon>
        <taxon>Brassicaceae</taxon>
        <taxon>Camelineae</taxon>
        <taxon>Arabidopsis</taxon>
    </lineage>
</organism>
<dbReference type="InterPro" id="IPR008930">
    <property type="entry name" value="Terpenoid_cyclase/PrenylTrfase"/>
</dbReference>
<evidence type="ECO:0000259" key="4">
    <source>
        <dbReference type="Pfam" id="PF13249"/>
    </source>
</evidence>
<name>A0A7G2EMC2_ARATH</name>
<protein>
    <submittedName>
        <fullName evidence="5">(thale cress) hypothetical protein</fullName>
    </submittedName>
</protein>
<dbReference type="GO" id="GO:0031559">
    <property type="term" value="F:oxidosqualene cyclase activity"/>
    <property type="evidence" value="ECO:0007669"/>
    <property type="project" value="UniProtKB-ARBA"/>
</dbReference>
<sequence>MFPFGLKDISSAIDLCSFAFILSLKRGSAVKIHSVNGSRFLSNHNEPYDFLYIVRKITLSSFQSILDLKSESILIDNKKWKLRIGAKAGDDPHLCTTNNYLGRQIWEFDTNACSPEELFEVEKARRNFSDNRSQYKASADLLWRMQFLREKKFKQNIPRSDDGHWPAENSGCMFFNAPFNDDGGWGLDVESHSSMFCTVLNYICLRIMEVDPDHDRKKSACARARKWIIDRGGATYTPLFGKACLSVLGVYEWSGCKPIPPEFWLFPSYFPINGATPTPLILQLRQELYPQTYADIVWSQARNRCAKEDLYYPQTFVQDLFWKSVHMFSENILNRWPFKKLIRERAIRRALELIHYHDEATQYITGGGVPKVFYMLACWAEGPESGYFKKHLARVSGFIWISEDGLKIQCCLIFESMPSNFIDEKMDVERLYDAVNMLLYLQSENGGKAVWERASGKKWLEWLSPIEFMEDTILEHEYVECTGSAVVVLTRFMKQFPRHRTKEIETFIAKAVKYIESLQMADGSWYGNWGVCFIYATFFAVRGLVAAGKTYQSYEPIRRAVQFLLKIQNDEGGWGESFLSCPGKKYISLEGNKTNVVNTGQAMMVLIMSGQMERDPLPVHRAAKVLINSQMENGDFPQQELRGVYKMNVLLHYPTYRNIFSLWALTYYTKALRLLL</sequence>
<dbReference type="InterPro" id="IPR032697">
    <property type="entry name" value="SQ_cyclase_N"/>
</dbReference>
<dbReference type="AlphaFoldDB" id="A0A7G2EMC2"/>
<evidence type="ECO:0000313" key="5">
    <source>
        <dbReference type="EMBL" id="CAD5324481.1"/>
    </source>
</evidence>
<dbReference type="InterPro" id="IPR002365">
    <property type="entry name" value="Terpene_synthase_CS"/>
</dbReference>
<dbReference type="Pfam" id="PF13243">
    <property type="entry name" value="SQHop_cyclase_C"/>
    <property type="match status" value="1"/>
</dbReference>
<dbReference type="InterPro" id="IPR018333">
    <property type="entry name" value="Squalene_cyclase"/>
</dbReference>
<dbReference type="PROSITE" id="PS01074">
    <property type="entry name" value="TERPENE_SYNTHASES"/>
    <property type="match status" value="1"/>
</dbReference>
<dbReference type="PANTHER" id="PTHR11764">
    <property type="entry name" value="TERPENE CYCLASE/MUTASE FAMILY MEMBER"/>
    <property type="match status" value="1"/>
</dbReference>
<gene>
    <name evidence="5" type="ORF">AT9943_LOCUS12373</name>
</gene>
<proteinExistence type="inferred from homology"/>
<dbReference type="PANTHER" id="PTHR11764:SF57">
    <property type="entry name" value="TIRUCALLADIENOL SYNTHASE-RELATED"/>
    <property type="match status" value="1"/>
</dbReference>